<evidence type="ECO:0000256" key="1">
    <source>
        <dbReference type="ARBA" id="ARBA00004651"/>
    </source>
</evidence>
<evidence type="ECO:0000256" key="5">
    <source>
        <dbReference type="ARBA" id="ARBA00023136"/>
    </source>
</evidence>
<dbReference type="RefSeq" id="WP_183373623.1">
    <property type="nucleotide sequence ID" value="NZ_CBCSFZ010000003.1"/>
</dbReference>
<dbReference type="GO" id="GO:0005886">
    <property type="term" value="C:plasma membrane"/>
    <property type="evidence" value="ECO:0007669"/>
    <property type="project" value="UniProtKB-SubCell"/>
</dbReference>
<dbReference type="InterPro" id="IPR050833">
    <property type="entry name" value="Poly_Biosynth_Transport"/>
</dbReference>
<proteinExistence type="predicted"/>
<accession>A0A839R0Q6</accession>
<evidence type="ECO:0000313" key="7">
    <source>
        <dbReference type="EMBL" id="MBB3021956.1"/>
    </source>
</evidence>
<feature type="transmembrane region" description="Helical" evidence="6">
    <location>
        <begin position="129"/>
        <end position="150"/>
    </location>
</feature>
<keyword evidence="2" id="KW-1003">Cell membrane</keyword>
<dbReference type="EMBL" id="JACHWP010000001">
    <property type="protein sequence ID" value="MBB3021956.1"/>
    <property type="molecule type" value="Genomic_DNA"/>
</dbReference>
<evidence type="ECO:0000256" key="2">
    <source>
        <dbReference type="ARBA" id="ARBA00022475"/>
    </source>
</evidence>
<sequence length="432" mass="47126">MALKARIIELSKRTTQKYPLLGHIAVLASGTAVAQMVALIASIFTARMFTPEEFGQFAIYGSLVAIAATVASLRMDLTIVLPESADEARRIVRIATISNMIVAAVVAAAAFALHGLIVDVYGSEDLARWMPLAGLSVFFLAQATVLQYWFNRNKDYRTISLNRVQQMVGSSGGQVAAGLLGQRHLLGLILGTMVGPAFAYFNLRRKSHAVREPIPAGVASKRDLLIRYKKMPLLNLPNALIDGIRINGIPLMIGLVALDSVGQFSRAWTIMMVPIGLMNGAVSQVFFQKLSRVEPGDMRPLVAATIKRALLITVFPFGLIYILAPWMFLFLFGPQWDMSGDIARALTPWLAMQLVTSPISTLFVVTENQEWLLIFSIVFAATPLSLLFFSPLALVPTLTIIGFAMAFLLVVLLVMAMIAATGFDKRAERALA</sequence>
<organism evidence="7 8">
    <name type="scientific">Helcobacillus massiliensis</name>
    <dbReference type="NCBI Taxonomy" id="521392"/>
    <lineage>
        <taxon>Bacteria</taxon>
        <taxon>Bacillati</taxon>
        <taxon>Actinomycetota</taxon>
        <taxon>Actinomycetes</taxon>
        <taxon>Micrococcales</taxon>
        <taxon>Dermabacteraceae</taxon>
        <taxon>Helcobacillus</taxon>
    </lineage>
</organism>
<feature type="transmembrane region" description="Helical" evidence="6">
    <location>
        <begin position="267"/>
        <end position="287"/>
    </location>
</feature>
<keyword evidence="4 6" id="KW-1133">Transmembrane helix</keyword>
<name>A0A839R0Q6_9MICO</name>
<keyword evidence="3 6" id="KW-0812">Transmembrane</keyword>
<feature type="transmembrane region" description="Helical" evidence="6">
    <location>
        <begin position="400"/>
        <end position="423"/>
    </location>
</feature>
<reference evidence="7 8" key="1">
    <citation type="submission" date="2020-08" db="EMBL/GenBank/DDBJ databases">
        <title>Sequencing the genomes of 1000 actinobacteria strains.</title>
        <authorList>
            <person name="Klenk H.-P."/>
        </authorList>
    </citation>
    <scope>NUCLEOTIDE SEQUENCE [LARGE SCALE GENOMIC DNA]</scope>
    <source>
        <strain evidence="7 8">DSM 23040</strain>
    </source>
</reference>
<evidence type="ECO:0000313" key="8">
    <source>
        <dbReference type="Proteomes" id="UP000568050"/>
    </source>
</evidence>
<keyword evidence="5 6" id="KW-0472">Membrane</keyword>
<comment type="caution">
    <text evidence="7">The sequence shown here is derived from an EMBL/GenBank/DDBJ whole genome shotgun (WGS) entry which is preliminary data.</text>
</comment>
<comment type="subcellular location">
    <subcellularLocation>
        <location evidence="1">Cell membrane</location>
        <topology evidence="1">Multi-pass membrane protein</topology>
    </subcellularLocation>
</comment>
<feature type="transmembrane region" description="Helical" evidence="6">
    <location>
        <begin position="345"/>
        <end position="365"/>
    </location>
</feature>
<evidence type="ECO:0000256" key="6">
    <source>
        <dbReference type="SAM" id="Phobius"/>
    </source>
</evidence>
<dbReference type="PANTHER" id="PTHR30250">
    <property type="entry name" value="PST FAMILY PREDICTED COLANIC ACID TRANSPORTER"/>
    <property type="match status" value="1"/>
</dbReference>
<feature type="transmembrane region" description="Helical" evidence="6">
    <location>
        <begin position="372"/>
        <end position="394"/>
    </location>
</feature>
<gene>
    <name evidence="7" type="ORF">FHX50_000204</name>
</gene>
<keyword evidence="8" id="KW-1185">Reference proteome</keyword>
<feature type="transmembrane region" description="Helical" evidence="6">
    <location>
        <begin position="57"/>
        <end position="73"/>
    </location>
</feature>
<dbReference type="AlphaFoldDB" id="A0A839R0Q6"/>
<feature type="transmembrane region" description="Helical" evidence="6">
    <location>
        <begin position="308"/>
        <end position="333"/>
    </location>
</feature>
<evidence type="ECO:0000256" key="3">
    <source>
        <dbReference type="ARBA" id="ARBA00022692"/>
    </source>
</evidence>
<dbReference type="Pfam" id="PF13440">
    <property type="entry name" value="Polysacc_synt_3"/>
    <property type="match status" value="1"/>
</dbReference>
<feature type="transmembrane region" description="Helical" evidence="6">
    <location>
        <begin position="20"/>
        <end position="45"/>
    </location>
</feature>
<evidence type="ECO:0000256" key="4">
    <source>
        <dbReference type="ARBA" id="ARBA00022989"/>
    </source>
</evidence>
<dbReference type="Proteomes" id="UP000568050">
    <property type="component" value="Unassembled WGS sequence"/>
</dbReference>
<feature type="transmembrane region" description="Helical" evidence="6">
    <location>
        <begin position="94"/>
        <end position="117"/>
    </location>
</feature>
<protein>
    <submittedName>
        <fullName evidence="7">O-antigen/teichoic acid export membrane protein</fullName>
    </submittedName>
</protein>
<dbReference type="PANTHER" id="PTHR30250:SF28">
    <property type="entry name" value="POLYSACCHARIDE BIOSYNTHESIS PROTEIN"/>
    <property type="match status" value="1"/>
</dbReference>